<evidence type="ECO:0000256" key="3">
    <source>
        <dbReference type="ARBA" id="ARBA00022989"/>
    </source>
</evidence>
<evidence type="ECO:0000313" key="8">
    <source>
        <dbReference type="Proteomes" id="UP000305778"/>
    </source>
</evidence>
<comment type="subcellular location">
    <subcellularLocation>
        <location evidence="1">Cell membrane</location>
        <topology evidence="1">Multi-pass membrane protein</topology>
    </subcellularLocation>
</comment>
<keyword evidence="4 5" id="KW-0472">Membrane</keyword>
<keyword evidence="3 5" id="KW-1133">Transmembrane helix</keyword>
<evidence type="ECO:0000256" key="2">
    <source>
        <dbReference type="ARBA" id="ARBA00022692"/>
    </source>
</evidence>
<dbReference type="InterPro" id="IPR036259">
    <property type="entry name" value="MFS_trans_sf"/>
</dbReference>
<dbReference type="PROSITE" id="PS50850">
    <property type="entry name" value="MFS"/>
    <property type="match status" value="1"/>
</dbReference>
<feature type="domain" description="Major facilitator superfamily (MFS) profile" evidence="6">
    <location>
        <begin position="1"/>
        <end position="183"/>
    </location>
</feature>
<feature type="transmembrane region" description="Helical" evidence="5">
    <location>
        <begin position="105"/>
        <end position="128"/>
    </location>
</feature>
<keyword evidence="2 5" id="KW-0812">Transmembrane</keyword>
<dbReference type="SUPFAM" id="SSF103473">
    <property type="entry name" value="MFS general substrate transporter"/>
    <property type="match status" value="1"/>
</dbReference>
<dbReference type="RefSeq" id="WP_136724823.1">
    <property type="nucleotide sequence ID" value="NZ_SUMC01000014.1"/>
</dbReference>
<evidence type="ECO:0000313" key="7">
    <source>
        <dbReference type="EMBL" id="TKA10470.1"/>
    </source>
</evidence>
<dbReference type="EMBL" id="SUMC01000014">
    <property type="protein sequence ID" value="TKA10470.1"/>
    <property type="molecule type" value="Genomic_DNA"/>
</dbReference>
<sequence>MPAIGQLAKDLNTSAQKVTWTLTAYLVSAAVLTPVLGRLGDMFGKRRMLVISLPVFAAGGALAALGGNLGQVVTGRVLQGAGGGIFPLCFGIVRDEFPAKRRPGAVGLVPAIAGIGGGLGVLMGGLLVDHASYHWIFWSGAFDDRVLVDALAQGRCCAAAAPGSWPGWASTIRPRGAGTAASS</sequence>
<dbReference type="GO" id="GO:0005886">
    <property type="term" value="C:plasma membrane"/>
    <property type="evidence" value="ECO:0007669"/>
    <property type="project" value="UniProtKB-SubCell"/>
</dbReference>
<dbReference type="PANTHER" id="PTHR23501:SF197">
    <property type="entry name" value="COMD"/>
    <property type="match status" value="1"/>
</dbReference>
<dbReference type="GO" id="GO:0022857">
    <property type="term" value="F:transmembrane transporter activity"/>
    <property type="evidence" value="ECO:0007669"/>
    <property type="project" value="InterPro"/>
</dbReference>
<dbReference type="Gene3D" id="1.20.1720.10">
    <property type="entry name" value="Multidrug resistance protein D"/>
    <property type="match status" value="1"/>
</dbReference>
<dbReference type="Proteomes" id="UP000305778">
    <property type="component" value="Unassembled WGS sequence"/>
</dbReference>
<evidence type="ECO:0000256" key="4">
    <source>
        <dbReference type="ARBA" id="ARBA00023136"/>
    </source>
</evidence>
<dbReference type="AlphaFoldDB" id="A0A4U0SKR1"/>
<organism evidence="7 8">
    <name type="scientific">Actinacidiphila oryziradicis</name>
    <dbReference type="NCBI Taxonomy" id="2571141"/>
    <lineage>
        <taxon>Bacteria</taxon>
        <taxon>Bacillati</taxon>
        <taxon>Actinomycetota</taxon>
        <taxon>Actinomycetes</taxon>
        <taxon>Kitasatosporales</taxon>
        <taxon>Streptomycetaceae</taxon>
        <taxon>Actinacidiphila</taxon>
    </lineage>
</organism>
<proteinExistence type="predicted"/>
<comment type="caution">
    <text evidence="7">The sequence shown here is derived from an EMBL/GenBank/DDBJ whole genome shotgun (WGS) entry which is preliminary data.</text>
</comment>
<evidence type="ECO:0000259" key="6">
    <source>
        <dbReference type="PROSITE" id="PS50850"/>
    </source>
</evidence>
<dbReference type="PANTHER" id="PTHR23501">
    <property type="entry name" value="MAJOR FACILITATOR SUPERFAMILY"/>
    <property type="match status" value="1"/>
</dbReference>
<name>A0A4U0SKR1_9ACTN</name>
<protein>
    <submittedName>
        <fullName evidence="7">MFS transporter</fullName>
    </submittedName>
</protein>
<dbReference type="InterPro" id="IPR011701">
    <property type="entry name" value="MFS"/>
</dbReference>
<reference evidence="7 8" key="1">
    <citation type="submission" date="2019-04" db="EMBL/GenBank/DDBJ databases">
        <title>Streptomyces oryziradicis sp. nov., a novel actinomycete isolated from rhizosphere soil of rice (Oryza sativa L.).</title>
        <authorList>
            <person name="Li C."/>
        </authorList>
    </citation>
    <scope>NUCLEOTIDE SEQUENCE [LARGE SCALE GENOMIC DNA]</scope>
    <source>
        <strain evidence="7 8">NEAU-C40</strain>
    </source>
</reference>
<keyword evidence="8" id="KW-1185">Reference proteome</keyword>
<feature type="transmembrane region" description="Helical" evidence="5">
    <location>
        <begin position="18"/>
        <end position="36"/>
    </location>
</feature>
<feature type="transmembrane region" description="Helical" evidence="5">
    <location>
        <begin position="48"/>
        <end position="67"/>
    </location>
</feature>
<evidence type="ECO:0000256" key="1">
    <source>
        <dbReference type="ARBA" id="ARBA00004651"/>
    </source>
</evidence>
<dbReference type="Pfam" id="PF07690">
    <property type="entry name" value="MFS_1"/>
    <property type="match status" value="1"/>
</dbReference>
<gene>
    <name evidence="7" type="ORF">FCI23_17485</name>
</gene>
<evidence type="ECO:0000256" key="5">
    <source>
        <dbReference type="SAM" id="Phobius"/>
    </source>
</evidence>
<dbReference type="OrthoDB" id="4484751at2"/>
<accession>A0A4U0SKR1</accession>
<dbReference type="InterPro" id="IPR020846">
    <property type="entry name" value="MFS_dom"/>
</dbReference>
<feature type="transmembrane region" description="Helical" evidence="5">
    <location>
        <begin position="73"/>
        <end position="93"/>
    </location>
</feature>